<reference evidence="2 3" key="2">
    <citation type="journal article" date="2008" name="Nature">
        <title>The Phaeodactylum genome reveals the evolutionary history of diatom genomes.</title>
        <authorList>
            <person name="Bowler C."/>
            <person name="Allen A.E."/>
            <person name="Badger J.H."/>
            <person name="Grimwood J."/>
            <person name="Jabbari K."/>
            <person name="Kuo A."/>
            <person name="Maheswari U."/>
            <person name="Martens C."/>
            <person name="Maumus F."/>
            <person name="Otillar R.P."/>
            <person name="Rayko E."/>
            <person name="Salamov A."/>
            <person name="Vandepoele K."/>
            <person name="Beszteri B."/>
            <person name="Gruber A."/>
            <person name="Heijde M."/>
            <person name="Katinka M."/>
            <person name="Mock T."/>
            <person name="Valentin K."/>
            <person name="Verret F."/>
            <person name="Berges J.A."/>
            <person name="Brownlee C."/>
            <person name="Cadoret J.P."/>
            <person name="Chiovitti A."/>
            <person name="Choi C.J."/>
            <person name="Coesel S."/>
            <person name="De Martino A."/>
            <person name="Detter J.C."/>
            <person name="Durkin C."/>
            <person name="Falciatore A."/>
            <person name="Fournet J."/>
            <person name="Haruta M."/>
            <person name="Huysman M.J."/>
            <person name="Jenkins B.D."/>
            <person name="Jiroutova K."/>
            <person name="Jorgensen R.E."/>
            <person name="Joubert Y."/>
            <person name="Kaplan A."/>
            <person name="Kroger N."/>
            <person name="Kroth P.G."/>
            <person name="La Roche J."/>
            <person name="Lindquist E."/>
            <person name="Lommer M."/>
            <person name="Martin-Jezequel V."/>
            <person name="Lopez P.J."/>
            <person name="Lucas S."/>
            <person name="Mangogna M."/>
            <person name="McGinnis K."/>
            <person name="Medlin L.K."/>
            <person name="Montsant A."/>
            <person name="Oudot-Le Secq M.P."/>
            <person name="Napoli C."/>
            <person name="Obornik M."/>
            <person name="Parker M.S."/>
            <person name="Petit J.L."/>
            <person name="Porcel B.M."/>
            <person name="Poulsen N."/>
            <person name="Robison M."/>
            <person name="Rychlewski L."/>
            <person name="Rynearson T.A."/>
            <person name="Schmutz J."/>
            <person name="Shapiro H."/>
            <person name="Siaut M."/>
            <person name="Stanley M."/>
            <person name="Sussman M.R."/>
            <person name="Taylor A.R."/>
            <person name="Vardi A."/>
            <person name="von Dassow P."/>
            <person name="Vyverman W."/>
            <person name="Willis A."/>
            <person name="Wyrwicz L.S."/>
            <person name="Rokhsar D.S."/>
            <person name="Weissenbach J."/>
            <person name="Armbrust E.V."/>
            <person name="Green B.R."/>
            <person name="Van de Peer Y."/>
            <person name="Grigoriev I.V."/>
        </authorList>
    </citation>
    <scope>NUCLEOTIDE SEQUENCE [LARGE SCALE GENOMIC DNA]</scope>
    <source>
        <strain evidence="2 3">CCMP1335</strain>
    </source>
</reference>
<sequence length="309" mass="35041">MFGLHHLLVCSVAFGASVAAATSEQERSDYGVDVSFPIHHSFLKGGSLDETKSIFGDDRIKVYSEYLTGCLQKYGPKEKGHLCYTNEDERIKYNINQPRHMTNYTSIGFLKTRLSDETYKLVQDFWNEAKANVDNDVVGGMTNESWPTGNTYTNHWSSPSKIISVLHSRDLTEAIYQEGEAKLREWIPQASFFARSDIYGIRVYTEGAILATHIDRDPLISSCIVNVDQDVEEPWPLEVYGHDGRAYNVTMEPGDMILYESHSVLHGRPFPLKGNYFANIFVHYKPHFVDGDGRDFSSGVEEDESEDEL</sequence>
<accession>B8BQK5</accession>
<proteinExistence type="predicted"/>
<dbReference type="KEGG" id="tps:THAPSDRAFT_20768"/>
<dbReference type="InParanoid" id="B8BQK5"/>
<keyword evidence="1" id="KW-0732">Signal</keyword>
<dbReference type="Proteomes" id="UP000001449">
    <property type="component" value="Chromosome 1"/>
</dbReference>
<evidence type="ECO:0000313" key="2">
    <source>
        <dbReference type="EMBL" id="EED96381.1"/>
    </source>
</evidence>
<dbReference type="eggNOG" id="ENOG502TBQJ">
    <property type="taxonomic scope" value="Eukaryota"/>
</dbReference>
<dbReference type="RefSeq" id="XP_002286740.1">
    <property type="nucleotide sequence ID" value="XM_002286704.1"/>
</dbReference>
<dbReference type="AlphaFoldDB" id="B8BQK5"/>
<reference evidence="2 3" key="1">
    <citation type="journal article" date="2004" name="Science">
        <title>The genome of the diatom Thalassiosira pseudonana: ecology, evolution, and metabolism.</title>
        <authorList>
            <person name="Armbrust E.V."/>
            <person name="Berges J.A."/>
            <person name="Bowler C."/>
            <person name="Green B.R."/>
            <person name="Martinez D."/>
            <person name="Putnam N.H."/>
            <person name="Zhou S."/>
            <person name="Allen A.E."/>
            <person name="Apt K.E."/>
            <person name="Bechner M."/>
            <person name="Brzezinski M.A."/>
            <person name="Chaal B.K."/>
            <person name="Chiovitti A."/>
            <person name="Davis A.K."/>
            <person name="Demarest M.S."/>
            <person name="Detter J.C."/>
            <person name="Glavina T."/>
            <person name="Goodstein D."/>
            <person name="Hadi M.Z."/>
            <person name="Hellsten U."/>
            <person name="Hildebrand M."/>
            <person name="Jenkins B.D."/>
            <person name="Jurka J."/>
            <person name="Kapitonov V.V."/>
            <person name="Kroger N."/>
            <person name="Lau W.W."/>
            <person name="Lane T.W."/>
            <person name="Larimer F.W."/>
            <person name="Lippmeier J.C."/>
            <person name="Lucas S."/>
            <person name="Medina M."/>
            <person name="Montsant A."/>
            <person name="Obornik M."/>
            <person name="Parker M.S."/>
            <person name="Palenik B."/>
            <person name="Pazour G.J."/>
            <person name="Richardson P.M."/>
            <person name="Rynearson T.A."/>
            <person name="Saito M.A."/>
            <person name="Schwartz D.C."/>
            <person name="Thamatrakoln K."/>
            <person name="Valentin K."/>
            <person name="Vardi A."/>
            <person name="Wilkerson F.P."/>
            <person name="Rokhsar D.S."/>
        </authorList>
    </citation>
    <scope>NUCLEOTIDE SEQUENCE [LARGE SCALE GENOMIC DNA]</scope>
    <source>
        <strain evidence="2 3">CCMP1335</strain>
    </source>
</reference>
<keyword evidence="3" id="KW-1185">Reference proteome</keyword>
<dbReference type="HOGENOM" id="CLU_901637_0_0_1"/>
<organism evidence="2 3">
    <name type="scientific">Thalassiosira pseudonana</name>
    <name type="common">Marine diatom</name>
    <name type="synonym">Cyclotella nana</name>
    <dbReference type="NCBI Taxonomy" id="35128"/>
    <lineage>
        <taxon>Eukaryota</taxon>
        <taxon>Sar</taxon>
        <taxon>Stramenopiles</taxon>
        <taxon>Ochrophyta</taxon>
        <taxon>Bacillariophyta</taxon>
        <taxon>Coscinodiscophyceae</taxon>
        <taxon>Thalassiosirophycidae</taxon>
        <taxon>Thalassiosirales</taxon>
        <taxon>Thalassiosiraceae</taxon>
        <taxon>Thalassiosira</taxon>
    </lineage>
</organism>
<feature type="chain" id="PRO_5002865800" description="Fe2OG dioxygenase domain-containing protein" evidence="1">
    <location>
        <begin position="21"/>
        <end position="309"/>
    </location>
</feature>
<protein>
    <recommendedName>
        <fullName evidence="4">Fe2OG dioxygenase domain-containing protein</fullName>
    </recommendedName>
</protein>
<dbReference type="PaxDb" id="35128-Thaps20768"/>
<evidence type="ECO:0008006" key="4">
    <source>
        <dbReference type="Google" id="ProtNLM"/>
    </source>
</evidence>
<evidence type="ECO:0000313" key="3">
    <source>
        <dbReference type="Proteomes" id="UP000001449"/>
    </source>
</evidence>
<evidence type="ECO:0000256" key="1">
    <source>
        <dbReference type="SAM" id="SignalP"/>
    </source>
</evidence>
<gene>
    <name evidence="2" type="ORF">THAPSDRAFT_20768</name>
</gene>
<name>B8BQK5_THAPS</name>
<dbReference type="OMA" id="IRGCERF"/>
<dbReference type="EMBL" id="CM000638">
    <property type="protein sequence ID" value="EED96381.1"/>
    <property type="molecule type" value="Genomic_DNA"/>
</dbReference>
<dbReference type="GeneID" id="7451425"/>
<feature type="signal peptide" evidence="1">
    <location>
        <begin position="1"/>
        <end position="20"/>
    </location>
</feature>